<comment type="function">
    <text evidence="12 13">The RecF protein is involved in DNA metabolism; it is required for DNA replication and normal SOS inducibility. RecF binds preferentially to single-stranded, linear DNA. It also seems to bind ATP.</text>
</comment>
<dbReference type="CDD" id="cd03242">
    <property type="entry name" value="ABC_RecF"/>
    <property type="match status" value="1"/>
</dbReference>
<dbReference type="GO" id="GO:0005524">
    <property type="term" value="F:ATP binding"/>
    <property type="evidence" value="ECO:0007669"/>
    <property type="project" value="UniProtKB-UniRule"/>
</dbReference>
<evidence type="ECO:0000256" key="13">
    <source>
        <dbReference type="RuleBase" id="RU000578"/>
    </source>
</evidence>
<dbReference type="InterPro" id="IPR003395">
    <property type="entry name" value="RecF/RecN/SMC_N"/>
</dbReference>
<evidence type="ECO:0000256" key="9">
    <source>
        <dbReference type="ARBA" id="ARBA00023125"/>
    </source>
</evidence>
<dbReference type="HAMAP" id="MF_00365">
    <property type="entry name" value="RecF"/>
    <property type="match status" value="1"/>
</dbReference>
<evidence type="ECO:0000256" key="10">
    <source>
        <dbReference type="ARBA" id="ARBA00023204"/>
    </source>
</evidence>
<accession>A0A0E3WEM5</accession>
<evidence type="ECO:0000256" key="12">
    <source>
        <dbReference type="HAMAP-Rule" id="MF_00365"/>
    </source>
</evidence>
<dbReference type="STRING" id="1608583.BN1356_00311"/>
<dbReference type="Gene3D" id="1.20.1050.90">
    <property type="entry name" value="RecF/RecN/SMC, N-terminal domain"/>
    <property type="match status" value="1"/>
</dbReference>
<sequence length="367" mass="42638">MWLESLQINHFRNYKQADLTFHKGLNVFLGQNAQGKTNMLESIYFLALTRSHRTRTDKDLLQFQEKNLNISGLLHRSTGKLPLDIELTDSGRITKINHLKQSRLSDYIGHINVILFAPEDLQLVKGGPALRRKFIDVELGQIKPIYLSDLSHYNHILKQRNAYLKNSERVDITYLSVLDQQLADYGSKVIQHRIDFLKKLEVFAKEKHLDISHQKEELAFTYDSTIKFTEDVTLVDSFLTELEKCRKRDLFKKNTGVGPHRDDISFFINGMNAHYGSQGQHRSLVLSLKLAEIELMKEVTREYPILLLDDVMSELDNDRQMKLLETISEKIQTFITTTSLEHLHTLPEELKIFHVSNGRICEQFNTD</sequence>
<dbReference type="Pfam" id="PF02463">
    <property type="entry name" value="SMC_N"/>
    <property type="match status" value="1"/>
</dbReference>
<evidence type="ECO:0000256" key="2">
    <source>
        <dbReference type="ARBA" id="ARBA00008016"/>
    </source>
</evidence>
<evidence type="ECO:0000256" key="3">
    <source>
        <dbReference type="ARBA" id="ARBA00020170"/>
    </source>
</evidence>
<dbReference type="GO" id="GO:0006260">
    <property type="term" value="P:DNA replication"/>
    <property type="evidence" value="ECO:0007669"/>
    <property type="project" value="UniProtKB-UniRule"/>
</dbReference>
<keyword evidence="10 12" id="KW-0234">DNA repair</keyword>
<evidence type="ECO:0000259" key="14">
    <source>
        <dbReference type="Pfam" id="PF02463"/>
    </source>
</evidence>
<feature type="domain" description="RecF/RecN/SMC N-terminal" evidence="14">
    <location>
        <begin position="3"/>
        <end position="359"/>
    </location>
</feature>
<gene>
    <name evidence="12 15" type="primary">recF</name>
    <name evidence="15" type="ORF">BN1356_00311</name>
</gene>
<evidence type="ECO:0000256" key="6">
    <source>
        <dbReference type="ARBA" id="ARBA00022741"/>
    </source>
</evidence>
<keyword evidence="5 12" id="KW-0235">DNA replication</keyword>
<feature type="binding site" evidence="12">
    <location>
        <begin position="30"/>
        <end position="37"/>
    </location>
    <ligand>
        <name>ATP</name>
        <dbReference type="ChEBI" id="CHEBI:30616"/>
    </ligand>
</feature>
<dbReference type="SUPFAM" id="SSF52540">
    <property type="entry name" value="P-loop containing nucleoside triphosphate hydrolases"/>
    <property type="match status" value="1"/>
</dbReference>
<dbReference type="PANTHER" id="PTHR32182">
    <property type="entry name" value="DNA REPLICATION AND REPAIR PROTEIN RECF"/>
    <property type="match status" value="1"/>
</dbReference>
<dbReference type="GO" id="GO:0006302">
    <property type="term" value="P:double-strand break repair"/>
    <property type="evidence" value="ECO:0007669"/>
    <property type="project" value="TreeGrafter"/>
</dbReference>
<dbReference type="PROSITE" id="PS00618">
    <property type="entry name" value="RECF_2"/>
    <property type="match status" value="1"/>
</dbReference>
<dbReference type="GO" id="GO:0003697">
    <property type="term" value="F:single-stranded DNA binding"/>
    <property type="evidence" value="ECO:0007669"/>
    <property type="project" value="UniProtKB-UniRule"/>
</dbReference>
<evidence type="ECO:0000256" key="8">
    <source>
        <dbReference type="ARBA" id="ARBA00022840"/>
    </source>
</evidence>
<keyword evidence="4 12" id="KW-0963">Cytoplasm</keyword>
<protein>
    <recommendedName>
        <fullName evidence="3 12">DNA replication and repair protein RecF</fullName>
    </recommendedName>
</protein>
<dbReference type="PROSITE" id="PS00617">
    <property type="entry name" value="RECF_1"/>
    <property type="match status" value="1"/>
</dbReference>
<keyword evidence="9 12" id="KW-0238">DNA-binding</keyword>
<keyword evidence="11 12" id="KW-0742">SOS response</keyword>
<dbReference type="FunFam" id="1.20.1050.90:FF:000002">
    <property type="entry name" value="DNA replication and repair protein RecF"/>
    <property type="match status" value="1"/>
</dbReference>
<dbReference type="Proteomes" id="UP000198604">
    <property type="component" value="Unassembled WGS sequence"/>
</dbReference>
<dbReference type="InterPro" id="IPR027417">
    <property type="entry name" value="P-loop_NTPase"/>
</dbReference>
<evidence type="ECO:0000256" key="1">
    <source>
        <dbReference type="ARBA" id="ARBA00004496"/>
    </source>
</evidence>
<dbReference type="InterPro" id="IPR042174">
    <property type="entry name" value="RecF_2"/>
</dbReference>
<evidence type="ECO:0000256" key="5">
    <source>
        <dbReference type="ARBA" id="ARBA00022705"/>
    </source>
</evidence>
<evidence type="ECO:0000256" key="11">
    <source>
        <dbReference type="ARBA" id="ARBA00023236"/>
    </source>
</evidence>
<evidence type="ECO:0000313" key="16">
    <source>
        <dbReference type="Proteomes" id="UP000198604"/>
    </source>
</evidence>
<dbReference type="InterPro" id="IPR018078">
    <property type="entry name" value="DNA-binding_RecF_CS"/>
</dbReference>
<dbReference type="PANTHER" id="PTHR32182:SF0">
    <property type="entry name" value="DNA REPLICATION AND REPAIR PROTEIN RECF"/>
    <property type="match status" value="1"/>
</dbReference>
<comment type="subcellular location">
    <subcellularLocation>
        <location evidence="1 12 13">Cytoplasm</location>
    </subcellularLocation>
</comment>
<proteinExistence type="inferred from homology"/>
<dbReference type="AlphaFoldDB" id="A0A0E3WEM5"/>
<reference evidence="16" key="1">
    <citation type="submission" date="2015-03" db="EMBL/GenBank/DDBJ databases">
        <authorList>
            <person name="Urmite Genomes"/>
        </authorList>
    </citation>
    <scope>NUCLEOTIDE SEQUENCE [LARGE SCALE GENOMIC DNA]</scope>
    <source>
        <strain evidence="16">FF10</strain>
    </source>
</reference>
<dbReference type="InterPro" id="IPR001238">
    <property type="entry name" value="DNA-binding_RecF"/>
</dbReference>
<evidence type="ECO:0000313" key="15">
    <source>
        <dbReference type="EMBL" id="CQR23946.1"/>
    </source>
</evidence>
<keyword evidence="6 12" id="KW-0547">Nucleotide-binding</keyword>
<dbReference type="GO" id="GO:0005737">
    <property type="term" value="C:cytoplasm"/>
    <property type="evidence" value="ECO:0007669"/>
    <property type="project" value="UniProtKB-SubCell"/>
</dbReference>
<evidence type="ECO:0000256" key="7">
    <source>
        <dbReference type="ARBA" id="ARBA00022763"/>
    </source>
</evidence>
<evidence type="ECO:0000256" key="4">
    <source>
        <dbReference type="ARBA" id="ARBA00022490"/>
    </source>
</evidence>
<comment type="similarity">
    <text evidence="2 12 13">Belongs to the RecF family.</text>
</comment>
<dbReference type="GO" id="GO:0000731">
    <property type="term" value="P:DNA synthesis involved in DNA repair"/>
    <property type="evidence" value="ECO:0007669"/>
    <property type="project" value="TreeGrafter"/>
</dbReference>
<keyword evidence="16" id="KW-1185">Reference proteome</keyword>
<keyword evidence="8 12" id="KW-0067">ATP-binding</keyword>
<dbReference type="NCBIfam" id="TIGR00611">
    <property type="entry name" value="recf"/>
    <property type="match status" value="1"/>
</dbReference>
<dbReference type="GO" id="GO:0009432">
    <property type="term" value="P:SOS response"/>
    <property type="evidence" value="ECO:0007669"/>
    <property type="project" value="UniProtKB-UniRule"/>
</dbReference>
<organism evidence="15 16">
    <name type="scientific">Streptococcus varani</name>
    <dbReference type="NCBI Taxonomy" id="1608583"/>
    <lineage>
        <taxon>Bacteria</taxon>
        <taxon>Bacillati</taxon>
        <taxon>Bacillota</taxon>
        <taxon>Bacilli</taxon>
        <taxon>Lactobacillales</taxon>
        <taxon>Streptococcaceae</taxon>
        <taxon>Streptococcus</taxon>
    </lineage>
</organism>
<dbReference type="OrthoDB" id="9803889at2"/>
<name>A0A0E3WEM5_9STRE</name>
<dbReference type="RefSeq" id="WP_093649670.1">
    <property type="nucleotide sequence ID" value="NZ_CTEN01000001.1"/>
</dbReference>
<dbReference type="EMBL" id="CTEN01000001">
    <property type="protein sequence ID" value="CQR23946.1"/>
    <property type="molecule type" value="Genomic_DNA"/>
</dbReference>
<keyword evidence="7 12" id="KW-0227">DNA damage</keyword>
<dbReference type="Gene3D" id="3.40.50.300">
    <property type="entry name" value="P-loop containing nucleotide triphosphate hydrolases"/>
    <property type="match status" value="1"/>
</dbReference>